<feature type="compositionally biased region" description="Polar residues" evidence="1">
    <location>
        <begin position="334"/>
        <end position="348"/>
    </location>
</feature>
<evidence type="ECO:0000313" key="2">
    <source>
        <dbReference type="EMBL" id="KAF9455689.1"/>
    </source>
</evidence>
<comment type="caution">
    <text evidence="2">The sequence shown here is derived from an EMBL/GenBank/DDBJ whole genome shotgun (WGS) entry which is preliminary data.</text>
</comment>
<sequence>MVSPPDITSSPTVVSPPSPSRTRTRSSTSRNKPRPQTGYLPRSAQSKPLPPSPKHAGTGLASNPFWSSILRQRPRSRRSIPALKGVSSSQIPTSPHSASAAPPPVPPKSPSHPAFHVRTPSTSSTTSTGSAYSTNTMSTTTASSSPLAPASSMKASTPTAGTSKPARTRLHSSSSSSSSGSTGTASSSTTATSSSPPHTPNSTPFPSRPLAHPFPISSSCPSPAKSILTRSSSVSTAGKHSLASGTGTHSASLLSCASKSVTFVDAPTVHYHDAGSWGIGRVEEEAYGDILDASIDRSSDGGDIRMPGVRRYEADLDSDMGLDVEGMDMDMDTENGSFSTHTNDSLQSKGLKRFISVSKKTPPRTRPSRPTISGPFALGSFPDTPGRSSSPARSTHSFRSASTCSPSLRSTPSVRSTHSAGHTYKPTHLKAHSYSHPPKPRMPYPASMHSLRAEPSCESLGRSVRSLGSVKSTTSTRGFRTWLAKIGAGLGLAGVGWEP</sequence>
<evidence type="ECO:0000313" key="3">
    <source>
        <dbReference type="Proteomes" id="UP000807353"/>
    </source>
</evidence>
<dbReference type="EMBL" id="MU150561">
    <property type="protein sequence ID" value="KAF9455689.1"/>
    <property type="molecule type" value="Genomic_DNA"/>
</dbReference>
<feature type="compositionally biased region" description="Polar residues" evidence="1">
    <location>
        <begin position="386"/>
        <end position="420"/>
    </location>
</feature>
<protein>
    <submittedName>
        <fullName evidence="2">Uncharacterized protein</fullName>
    </submittedName>
</protein>
<feature type="compositionally biased region" description="Polar residues" evidence="1">
    <location>
        <begin position="60"/>
        <end position="70"/>
    </location>
</feature>
<feature type="region of interest" description="Disordered" evidence="1">
    <location>
        <begin position="332"/>
        <end position="439"/>
    </location>
</feature>
<feature type="compositionally biased region" description="Low complexity" evidence="1">
    <location>
        <begin position="1"/>
        <end position="13"/>
    </location>
</feature>
<feature type="region of interest" description="Disordered" evidence="1">
    <location>
        <begin position="1"/>
        <end position="223"/>
    </location>
</feature>
<feature type="compositionally biased region" description="Low complexity" evidence="1">
    <location>
        <begin position="111"/>
        <end position="156"/>
    </location>
</feature>
<name>A0A9P5XRK6_9AGAR</name>
<dbReference type="Proteomes" id="UP000807353">
    <property type="component" value="Unassembled WGS sequence"/>
</dbReference>
<dbReference type="AlphaFoldDB" id="A0A9P5XRK6"/>
<gene>
    <name evidence="2" type="ORF">BDZ94DRAFT_1315964</name>
</gene>
<organism evidence="2 3">
    <name type="scientific">Collybia nuda</name>
    <dbReference type="NCBI Taxonomy" id="64659"/>
    <lineage>
        <taxon>Eukaryota</taxon>
        <taxon>Fungi</taxon>
        <taxon>Dikarya</taxon>
        <taxon>Basidiomycota</taxon>
        <taxon>Agaricomycotina</taxon>
        <taxon>Agaricomycetes</taxon>
        <taxon>Agaricomycetidae</taxon>
        <taxon>Agaricales</taxon>
        <taxon>Tricholomatineae</taxon>
        <taxon>Clitocybaceae</taxon>
        <taxon>Collybia</taxon>
    </lineage>
</organism>
<feature type="compositionally biased region" description="Low complexity" evidence="1">
    <location>
        <begin position="171"/>
        <end position="205"/>
    </location>
</feature>
<evidence type="ECO:0000256" key="1">
    <source>
        <dbReference type="SAM" id="MobiDB-lite"/>
    </source>
</evidence>
<accession>A0A9P5XRK6</accession>
<feature type="compositionally biased region" description="Pro residues" evidence="1">
    <location>
        <begin position="101"/>
        <end position="110"/>
    </location>
</feature>
<dbReference type="OrthoDB" id="3001436at2759"/>
<keyword evidence="3" id="KW-1185">Reference proteome</keyword>
<reference evidence="2" key="1">
    <citation type="submission" date="2020-11" db="EMBL/GenBank/DDBJ databases">
        <authorList>
            <consortium name="DOE Joint Genome Institute"/>
            <person name="Ahrendt S."/>
            <person name="Riley R."/>
            <person name="Andreopoulos W."/>
            <person name="Labutti K."/>
            <person name="Pangilinan J."/>
            <person name="Ruiz-Duenas F.J."/>
            <person name="Barrasa J.M."/>
            <person name="Sanchez-Garcia M."/>
            <person name="Camarero S."/>
            <person name="Miyauchi S."/>
            <person name="Serrano A."/>
            <person name="Linde D."/>
            <person name="Babiker R."/>
            <person name="Drula E."/>
            <person name="Ayuso-Fernandez I."/>
            <person name="Pacheco R."/>
            <person name="Padilla G."/>
            <person name="Ferreira P."/>
            <person name="Barriuso J."/>
            <person name="Kellner H."/>
            <person name="Castanera R."/>
            <person name="Alfaro M."/>
            <person name="Ramirez L."/>
            <person name="Pisabarro A.G."/>
            <person name="Kuo A."/>
            <person name="Tritt A."/>
            <person name="Lipzen A."/>
            <person name="He G."/>
            <person name="Yan M."/>
            <person name="Ng V."/>
            <person name="Cullen D."/>
            <person name="Martin F."/>
            <person name="Rosso M.-N."/>
            <person name="Henrissat B."/>
            <person name="Hibbett D."/>
            <person name="Martinez A.T."/>
            <person name="Grigoriev I.V."/>
        </authorList>
    </citation>
    <scope>NUCLEOTIDE SEQUENCE</scope>
    <source>
        <strain evidence="2">CBS 247.69</strain>
    </source>
</reference>
<proteinExistence type="predicted"/>